<dbReference type="EMBL" id="CM029051">
    <property type="protein sequence ID" value="KAG2560815.1"/>
    <property type="molecule type" value="Genomic_DNA"/>
</dbReference>
<evidence type="ECO:0000313" key="3">
    <source>
        <dbReference type="EMBL" id="KAG2560815.1"/>
    </source>
</evidence>
<keyword evidence="4" id="KW-1185">Reference proteome</keyword>
<feature type="compositionally biased region" description="Low complexity" evidence="1">
    <location>
        <begin position="71"/>
        <end position="86"/>
    </location>
</feature>
<accession>A0A8T0PI96</accession>
<proteinExistence type="predicted"/>
<sequence length="95" mass="9033">MSQTSAASVPLPAAAAAAALMVVMAALQLPAAASAALTPPPQTPVMGKPNCSTTCGNVSVPYPFGFGPSAMTAPSGSPTSPSATEPCASCVPASS</sequence>
<dbReference type="PANTHER" id="PTHR33491">
    <property type="entry name" value="OSJNBA0016N04.9 PROTEIN"/>
    <property type="match status" value="1"/>
</dbReference>
<gene>
    <name evidence="3" type="ORF">PVAP13_8KG087784</name>
</gene>
<reference evidence="3" key="1">
    <citation type="submission" date="2020-05" db="EMBL/GenBank/DDBJ databases">
        <title>WGS assembly of Panicum virgatum.</title>
        <authorList>
            <person name="Lovell J.T."/>
            <person name="Jenkins J."/>
            <person name="Shu S."/>
            <person name="Juenger T.E."/>
            <person name="Schmutz J."/>
        </authorList>
    </citation>
    <scope>NUCLEOTIDE SEQUENCE</scope>
    <source>
        <strain evidence="3">AP13</strain>
    </source>
</reference>
<organism evidence="3 4">
    <name type="scientific">Panicum virgatum</name>
    <name type="common">Blackwell switchgrass</name>
    <dbReference type="NCBI Taxonomy" id="38727"/>
    <lineage>
        <taxon>Eukaryota</taxon>
        <taxon>Viridiplantae</taxon>
        <taxon>Streptophyta</taxon>
        <taxon>Embryophyta</taxon>
        <taxon>Tracheophyta</taxon>
        <taxon>Spermatophyta</taxon>
        <taxon>Magnoliopsida</taxon>
        <taxon>Liliopsida</taxon>
        <taxon>Poales</taxon>
        <taxon>Poaceae</taxon>
        <taxon>PACMAD clade</taxon>
        <taxon>Panicoideae</taxon>
        <taxon>Panicodae</taxon>
        <taxon>Paniceae</taxon>
        <taxon>Panicinae</taxon>
        <taxon>Panicum</taxon>
        <taxon>Panicum sect. Hiantes</taxon>
    </lineage>
</organism>
<protein>
    <submittedName>
        <fullName evidence="3">Uncharacterized protein</fullName>
    </submittedName>
</protein>
<evidence type="ECO:0000256" key="2">
    <source>
        <dbReference type="SAM" id="SignalP"/>
    </source>
</evidence>
<evidence type="ECO:0000313" key="4">
    <source>
        <dbReference type="Proteomes" id="UP000823388"/>
    </source>
</evidence>
<feature type="chain" id="PRO_5035781309" evidence="2">
    <location>
        <begin position="36"/>
        <end position="95"/>
    </location>
</feature>
<evidence type="ECO:0000256" key="1">
    <source>
        <dbReference type="SAM" id="MobiDB-lite"/>
    </source>
</evidence>
<feature type="signal peptide" evidence="2">
    <location>
        <begin position="1"/>
        <end position="35"/>
    </location>
</feature>
<feature type="region of interest" description="Disordered" evidence="1">
    <location>
        <begin position="71"/>
        <end position="95"/>
    </location>
</feature>
<keyword evidence="2" id="KW-0732">Signal</keyword>
<comment type="caution">
    <text evidence="3">The sequence shown here is derived from an EMBL/GenBank/DDBJ whole genome shotgun (WGS) entry which is preliminary data.</text>
</comment>
<name>A0A8T0PI96_PANVG</name>
<dbReference type="AlphaFoldDB" id="A0A8T0PI96"/>
<dbReference type="Proteomes" id="UP000823388">
    <property type="component" value="Chromosome 8K"/>
</dbReference>